<dbReference type="GO" id="GO:0008270">
    <property type="term" value="F:zinc ion binding"/>
    <property type="evidence" value="ECO:0007669"/>
    <property type="project" value="UniProtKB-KW"/>
</dbReference>
<dbReference type="PANTHER" id="PTHR46283">
    <property type="entry name" value="E3 UBIQUITIN-PROTEIN LIGASE MARCH5"/>
    <property type="match status" value="1"/>
</dbReference>
<dbReference type="KEGG" id="ttt:THITE_2116057"/>
<dbReference type="InterPro" id="IPR013083">
    <property type="entry name" value="Znf_RING/FYVE/PHD"/>
</dbReference>
<keyword evidence="2 7" id="KW-0812">Transmembrane</keyword>
<feature type="domain" description="RING-type" evidence="8">
    <location>
        <begin position="36"/>
        <end position="90"/>
    </location>
</feature>
<evidence type="ECO:0000256" key="3">
    <source>
        <dbReference type="ARBA" id="ARBA00022989"/>
    </source>
</evidence>
<feature type="transmembrane region" description="Helical" evidence="7">
    <location>
        <begin position="119"/>
        <end position="145"/>
    </location>
</feature>
<feature type="compositionally biased region" description="Low complexity" evidence="6">
    <location>
        <begin position="390"/>
        <end position="401"/>
    </location>
</feature>
<protein>
    <recommendedName>
        <fullName evidence="8">RING-type domain-containing protein</fullName>
    </recommendedName>
</protein>
<keyword evidence="5" id="KW-0479">Metal-binding</keyword>
<keyword evidence="3 7" id="KW-1133">Transmembrane helix</keyword>
<dbReference type="eggNOG" id="KOG3053">
    <property type="taxonomic scope" value="Eukaryota"/>
</dbReference>
<evidence type="ECO:0000256" key="6">
    <source>
        <dbReference type="SAM" id="MobiDB-lite"/>
    </source>
</evidence>
<proteinExistence type="predicted"/>
<evidence type="ECO:0000313" key="9">
    <source>
        <dbReference type="EMBL" id="AEO67207.1"/>
    </source>
</evidence>
<gene>
    <name evidence="9" type="ORF">THITE_2116057</name>
</gene>
<feature type="compositionally biased region" description="Basic and acidic residues" evidence="6">
    <location>
        <begin position="378"/>
        <end position="389"/>
    </location>
</feature>
<organism evidence="9 10">
    <name type="scientific">Thermothielavioides terrestris (strain ATCC 38088 / NRRL 8126)</name>
    <name type="common">Thielavia terrestris</name>
    <dbReference type="NCBI Taxonomy" id="578455"/>
    <lineage>
        <taxon>Eukaryota</taxon>
        <taxon>Fungi</taxon>
        <taxon>Dikarya</taxon>
        <taxon>Ascomycota</taxon>
        <taxon>Pezizomycotina</taxon>
        <taxon>Sordariomycetes</taxon>
        <taxon>Sordariomycetidae</taxon>
        <taxon>Sordariales</taxon>
        <taxon>Chaetomiaceae</taxon>
        <taxon>Thermothielavioides</taxon>
        <taxon>Thermothielavioides terrestris</taxon>
    </lineage>
</organism>
<dbReference type="EMBL" id="CP003010">
    <property type="protein sequence ID" value="AEO67207.1"/>
    <property type="molecule type" value="Genomic_DNA"/>
</dbReference>
<evidence type="ECO:0000313" key="10">
    <source>
        <dbReference type="Proteomes" id="UP000008181"/>
    </source>
</evidence>
<dbReference type="Proteomes" id="UP000008181">
    <property type="component" value="Chromosome 2"/>
</dbReference>
<dbReference type="GeneID" id="11514974"/>
<feature type="region of interest" description="Disordered" evidence="6">
    <location>
        <begin position="489"/>
        <end position="514"/>
    </location>
</feature>
<keyword evidence="10" id="KW-1185">Reference proteome</keyword>
<name>G2QZT2_THETT</name>
<feature type="region of interest" description="Disordered" evidence="6">
    <location>
        <begin position="355"/>
        <end position="402"/>
    </location>
</feature>
<dbReference type="Gene3D" id="3.30.40.10">
    <property type="entry name" value="Zinc/RING finger domain, C3HC4 (zinc finger)"/>
    <property type="match status" value="1"/>
</dbReference>
<evidence type="ECO:0000256" key="1">
    <source>
        <dbReference type="ARBA" id="ARBA00004141"/>
    </source>
</evidence>
<keyword evidence="5" id="KW-0862">Zinc</keyword>
<dbReference type="GO" id="GO:0016020">
    <property type="term" value="C:membrane"/>
    <property type="evidence" value="ECO:0007669"/>
    <property type="project" value="UniProtKB-SubCell"/>
</dbReference>
<feature type="transmembrane region" description="Helical" evidence="7">
    <location>
        <begin position="218"/>
        <end position="239"/>
    </location>
</feature>
<feature type="transmembrane region" description="Helical" evidence="7">
    <location>
        <begin position="165"/>
        <end position="181"/>
    </location>
</feature>
<comment type="subcellular location">
    <subcellularLocation>
        <location evidence="1">Membrane</location>
        <topology evidence="1">Multi-pass membrane protein</topology>
    </subcellularLocation>
</comment>
<keyword evidence="5" id="KW-0863">Zinc-finger</keyword>
<dbReference type="SUPFAM" id="SSF57850">
    <property type="entry name" value="RING/U-box"/>
    <property type="match status" value="1"/>
</dbReference>
<evidence type="ECO:0000256" key="4">
    <source>
        <dbReference type="ARBA" id="ARBA00023136"/>
    </source>
</evidence>
<feature type="transmembrane region" description="Helical" evidence="7">
    <location>
        <begin position="188"/>
        <end position="206"/>
    </location>
</feature>
<feature type="region of interest" description="Disordered" evidence="6">
    <location>
        <begin position="257"/>
        <end position="283"/>
    </location>
</feature>
<evidence type="ECO:0000256" key="2">
    <source>
        <dbReference type="ARBA" id="ARBA00022692"/>
    </source>
</evidence>
<dbReference type="HOGENOM" id="CLU_026793_1_0_1"/>
<accession>G2QZT2</accession>
<dbReference type="AlphaFoldDB" id="G2QZT2"/>
<evidence type="ECO:0000256" key="7">
    <source>
        <dbReference type="SAM" id="Phobius"/>
    </source>
</evidence>
<reference evidence="9 10" key="1">
    <citation type="journal article" date="2011" name="Nat. Biotechnol.">
        <title>Comparative genomic analysis of the thermophilic biomass-degrading fungi Myceliophthora thermophila and Thielavia terrestris.</title>
        <authorList>
            <person name="Berka R.M."/>
            <person name="Grigoriev I.V."/>
            <person name="Otillar R."/>
            <person name="Salamov A."/>
            <person name="Grimwood J."/>
            <person name="Reid I."/>
            <person name="Ishmael N."/>
            <person name="John T."/>
            <person name="Darmond C."/>
            <person name="Moisan M.-C."/>
            <person name="Henrissat B."/>
            <person name="Coutinho P.M."/>
            <person name="Lombard V."/>
            <person name="Natvig D.O."/>
            <person name="Lindquist E."/>
            <person name="Schmutz J."/>
            <person name="Lucas S."/>
            <person name="Harris P."/>
            <person name="Powlowski J."/>
            <person name="Bellemare A."/>
            <person name="Taylor D."/>
            <person name="Butler G."/>
            <person name="de Vries R.P."/>
            <person name="Allijn I.E."/>
            <person name="van den Brink J."/>
            <person name="Ushinsky S."/>
            <person name="Storms R."/>
            <person name="Powell A.J."/>
            <person name="Paulsen I.T."/>
            <person name="Elbourne L.D.H."/>
            <person name="Baker S.E."/>
            <person name="Magnuson J."/>
            <person name="LaBoissiere S."/>
            <person name="Clutterbuck A.J."/>
            <person name="Martinez D."/>
            <person name="Wogulis M."/>
            <person name="de Leon A.L."/>
            <person name="Rey M.W."/>
            <person name="Tsang A."/>
        </authorList>
    </citation>
    <scope>NUCLEOTIDE SEQUENCE [LARGE SCALE GENOMIC DNA]</scope>
    <source>
        <strain evidence="10">ATCC 38088 / NRRL 8126</strain>
    </source>
</reference>
<feature type="compositionally biased region" description="Low complexity" evidence="6">
    <location>
        <begin position="355"/>
        <end position="377"/>
    </location>
</feature>
<dbReference type="OrthoDB" id="5817083at2759"/>
<dbReference type="PROSITE" id="PS50089">
    <property type="entry name" value="ZF_RING_2"/>
    <property type="match status" value="1"/>
</dbReference>
<evidence type="ECO:0000259" key="8">
    <source>
        <dbReference type="PROSITE" id="PS50089"/>
    </source>
</evidence>
<dbReference type="STRING" id="578455.G2QZT2"/>
<evidence type="ECO:0000256" key="5">
    <source>
        <dbReference type="PROSITE-ProRule" id="PRU00175"/>
    </source>
</evidence>
<keyword evidence="4 7" id="KW-0472">Membrane</keyword>
<dbReference type="RefSeq" id="XP_003653543.1">
    <property type="nucleotide sequence ID" value="XM_003653495.1"/>
</dbReference>
<dbReference type="InterPro" id="IPR001841">
    <property type="entry name" value="Znf_RING"/>
</dbReference>
<feature type="compositionally biased region" description="Low complexity" evidence="6">
    <location>
        <begin position="267"/>
        <end position="279"/>
    </location>
</feature>
<feature type="compositionally biased region" description="Basic and acidic residues" evidence="6">
    <location>
        <begin position="257"/>
        <end position="266"/>
    </location>
</feature>
<sequence length="514" mass="56074">MADSSIGGGSAAPESSASNRHTIIPAPIAADNQHVCFICLQNDTDTPNATWVNPCPCSLEAHEECMLDWVADMETSQGRSKNGLRCPACKAPIKIQEPYDLFIALRDGLTRRYSRLSPYILLVLVSSGGVAGASWYGWGAAAIFAGPDAVVRWFRPRPGQGFPSIVMKIWALSAIGPSLVVMRWLPSLASAVWLPFSLASAANLLAHDNFPTWPPSPQWAMILMPYVHLGYACLFRGLFGPLDRRLNRTLRGLRAEEPDAARREEAAPAVAAPEPVAEAADARNPEEVDGIWGAVANLGGAVLGLFRELPLEQVNVEVRINGGADDFPRAQAGQAPEAAQMLEIDEEIQIRAGNAAPEAAEQQQPAPQPEQRNQRPPRNLDDHNNERGNDIGNDNDNNDNNDAGEVSYFRRFINNIATSLLMPAISYGMGELIRAVAPKAWVTRPWRRAPTGLLQERWGRSLVGGCLFLVLQDVVALYTKYRRVQVKAKRRVKNVPRSRPEDAGRHGNRAAGGA</sequence>